<dbReference type="InterPro" id="IPR023214">
    <property type="entry name" value="HAD_sf"/>
</dbReference>
<dbReference type="Gene3D" id="1.10.150.240">
    <property type="entry name" value="Putative phosphatase, domain 2"/>
    <property type="match status" value="1"/>
</dbReference>
<evidence type="ECO:0000313" key="5">
    <source>
        <dbReference type="EMBL" id="NKI31199.1"/>
    </source>
</evidence>
<protein>
    <recommendedName>
        <fullName evidence="4">phosphoglycolate phosphatase</fullName>
        <ecNumber evidence="4">3.1.3.18</ecNumber>
    </recommendedName>
</protein>
<dbReference type="InterPro" id="IPR036412">
    <property type="entry name" value="HAD-like_sf"/>
</dbReference>
<dbReference type="InterPro" id="IPR041492">
    <property type="entry name" value="HAD_2"/>
</dbReference>
<reference evidence="5 6" key="1">
    <citation type="submission" date="2020-04" db="EMBL/GenBank/DDBJ databases">
        <authorList>
            <person name="Yoon J."/>
        </authorList>
    </citation>
    <scope>NUCLEOTIDE SEQUENCE [LARGE SCALE GENOMIC DNA]</scope>
    <source>
        <strain evidence="5 6">DJ-13</strain>
    </source>
</reference>
<dbReference type="PANTHER" id="PTHR43434">
    <property type="entry name" value="PHOSPHOGLYCOLATE PHOSPHATASE"/>
    <property type="match status" value="1"/>
</dbReference>
<comment type="similarity">
    <text evidence="3">Belongs to the HAD-like hydrolase superfamily. CbbY/CbbZ/Gph/YieH family.</text>
</comment>
<sequence length="218" mass="25828">MTIKNIFFDFDGVVAESVSAKTDAFREMYLPYGKSIADEVVDYHINNGGVSRYEKFKYWEKKFFDKELSDLEVEKLANRFSELVLNKVVESEEVKGCKSFLENYHQKMNFWVITGTPTKEIRIIVAKRNLDKYFIELCGSPENKKYWTEYLIEKHNLNREETLFLGDATTDKDAAEYSKLKFALRLNEENKEIFKDFSGFRFNDFEELERSLIEKNMI</sequence>
<evidence type="ECO:0000256" key="3">
    <source>
        <dbReference type="ARBA" id="ARBA00006171"/>
    </source>
</evidence>
<evidence type="ECO:0000313" key="6">
    <source>
        <dbReference type="Proteomes" id="UP000718451"/>
    </source>
</evidence>
<dbReference type="SUPFAM" id="SSF56784">
    <property type="entry name" value="HAD-like"/>
    <property type="match status" value="1"/>
</dbReference>
<organism evidence="5 6">
    <name type="scientific">Croceivirga thetidis</name>
    <dbReference type="NCBI Taxonomy" id="2721623"/>
    <lineage>
        <taxon>Bacteria</taxon>
        <taxon>Pseudomonadati</taxon>
        <taxon>Bacteroidota</taxon>
        <taxon>Flavobacteriia</taxon>
        <taxon>Flavobacteriales</taxon>
        <taxon>Flavobacteriaceae</taxon>
        <taxon>Croceivirga</taxon>
    </lineage>
</organism>
<dbReference type="Proteomes" id="UP000718451">
    <property type="component" value="Unassembled WGS sequence"/>
</dbReference>
<dbReference type="EC" id="3.1.3.18" evidence="4"/>
<gene>
    <name evidence="5" type="ORF">HCU67_04530</name>
</gene>
<dbReference type="SFLD" id="SFLDG01129">
    <property type="entry name" value="C1.5:_HAD__Beta-PGM__Phosphata"/>
    <property type="match status" value="1"/>
</dbReference>
<name>A0ABX1GNH9_9FLAO</name>
<dbReference type="Gene3D" id="3.40.50.1000">
    <property type="entry name" value="HAD superfamily/HAD-like"/>
    <property type="match status" value="1"/>
</dbReference>
<dbReference type="InterPro" id="IPR050155">
    <property type="entry name" value="HAD-like_hydrolase_sf"/>
</dbReference>
<comment type="pathway">
    <text evidence="2">Organic acid metabolism; glycolate biosynthesis; glycolate from 2-phosphoglycolate: step 1/1.</text>
</comment>
<dbReference type="InterPro" id="IPR023198">
    <property type="entry name" value="PGP-like_dom2"/>
</dbReference>
<comment type="catalytic activity">
    <reaction evidence="1">
        <text>2-phosphoglycolate + H2O = glycolate + phosphate</text>
        <dbReference type="Rhea" id="RHEA:14369"/>
        <dbReference type="ChEBI" id="CHEBI:15377"/>
        <dbReference type="ChEBI" id="CHEBI:29805"/>
        <dbReference type="ChEBI" id="CHEBI:43474"/>
        <dbReference type="ChEBI" id="CHEBI:58033"/>
        <dbReference type="EC" id="3.1.3.18"/>
    </reaction>
</comment>
<evidence type="ECO:0000256" key="2">
    <source>
        <dbReference type="ARBA" id="ARBA00004818"/>
    </source>
</evidence>
<dbReference type="SFLD" id="SFLDS00003">
    <property type="entry name" value="Haloacid_Dehalogenase"/>
    <property type="match status" value="1"/>
</dbReference>
<dbReference type="EMBL" id="JAAWWL010000001">
    <property type="protein sequence ID" value="NKI31199.1"/>
    <property type="molecule type" value="Genomic_DNA"/>
</dbReference>
<proteinExistence type="inferred from homology"/>
<accession>A0ABX1GNH9</accession>
<dbReference type="RefSeq" id="WP_168551385.1">
    <property type="nucleotide sequence ID" value="NZ_JAAWWL010000001.1"/>
</dbReference>
<keyword evidence="6" id="KW-1185">Reference proteome</keyword>
<dbReference type="Pfam" id="PF13419">
    <property type="entry name" value="HAD_2"/>
    <property type="match status" value="1"/>
</dbReference>
<dbReference type="PANTHER" id="PTHR43434:SF1">
    <property type="entry name" value="PHOSPHOGLYCOLATE PHOSPHATASE"/>
    <property type="match status" value="1"/>
</dbReference>
<evidence type="ECO:0000256" key="1">
    <source>
        <dbReference type="ARBA" id="ARBA00000830"/>
    </source>
</evidence>
<comment type="caution">
    <text evidence="5">The sequence shown here is derived from an EMBL/GenBank/DDBJ whole genome shotgun (WGS) entry which is preliminary data.</text>
</comment>
<evidence type="ECO:0000256" key="4">
    <source>
        <dbReference type="ARBA" id="ARBA00013078"/>
    </source>
</evidence>